<protein>
    <submittedName>
        <fullName evidence="7">Sodium channel protein type 11 subunit alpha (NaN) (Sensory neuron sodium channel 2) (Sodium channel protein type XI subunit alpha) (Voltage-gated sodium channel subunit alpha Nav1.9)</fullName>
    </submittedName>
</protein>
<comment type="subcellular location">
    <subcellularLocation>
        <location evidence="1">Membrane</location>
        <topology evidence="1">Multi-pass membrane protein</topology>
    </subcellularLocation>
</comment>
<gene>
    <name evidence="7" type="ORF">SCF082_LOCUS38648</name>
</gene>
<evidence type="ECO:0000313" key="8">
    <source>
        <dbReference type="Proteomes" id="UP001642464"/>
    </source>
</evidence>
<dbReference type="PANTHER" id="PTHR10037">
    <property type="entry name" value="VOLTAGE-GATED CATION CHANNEL CALCIUM AND SODIUM"/>
    <property type="match status" value="1"/>
</dbReference>
<dbReference type="InterPro" id="IPR043203">
    <property type="entry name" value="VGCC_Ca_Na"/>
</dbReference>
<dbReference type="InterPro" id="IPR005821">
    <property type="entry name" value="Ion_trans_dom"/>
</dbReference>
<evidence type="ECO:0000259" key="6">
    <source>
        <dbReference type="Pfam" id="PF00520"/>
    </source>
</evidence>
<evidence type="ECO:0000256" key="5">
    <source>
        <dbReference type="SAM" id="Phobius"/>
    </source>
</evidence>
<organism evidence="7 8">
    <name type="scientific">Durusdinium trenchii</name>
    <dbReference type="NCBI Taxonomy" id="1381693"/>
    <lineage>
        <taxon>Eukaryota</taxon>
        <taxon>Sar</taxon>
        <taxon>Alveolata</taxon>
        <taxon>Dinophyceae</taxon>
        <taxon>Suessiales</taxon>
        <taxon>Symbiodiniaceae</taxon>
        <taxon>Durusdinium</taxon>
    </lineage>
</organism>
<reference evidence="7 8" key="1">
    <citation type="submission" date="2024-02" db="EMBL/GenBank/DDBJ databases">
        <authorList>
            <person name="Chen Y."/>
            <person name="Shah S."/>
            <person name="Dougan E. K."/>
            <person name="Thang M."/>
            <person name="Chan C."/>
        </authorList>
    </citation>
    <scope>NUCLEOTIDE SEQUENCE [LARGE SCALE GENOMIC DNA]</scope>
</reference>
<evidence type="ECO:0000313" key="7">
    <source>
        <dbReference type="EMBL" id="CAK9081140.1"/>
    </source>
</evidence>
<feature type="transmembrane region" description="Helical" evidence="5">
    <location>
        <begin position="224"/>
        <end position="245"/>
    </location>
</feature>
<keyword evidence="7" id="KW-0813">Transport</keyword>
<feature type="transmembrane region" description="Helical" evidence="5">
    <location>
        <begin position="390"/>
        <end position="411"/>
    </location>
</feature>
<dbReference type="PANTHER" id="PTHR10037:SF62">
    <property type="entry name" value="SODIUM CHANNEL PROTEIN 60E"/>
    <property type="match status" value="1"/>
</dbReference>
<name>A0ABP0Q2B0_9DINO</name>
<dbReference type="Gene3D" id="1.20.120.350">
    <property type="entry name" value="Voltage-gated potassium channels. Chain C"/>
    <property type="match status" value="1"/>
</dbReference>
<dbReference type="InterPro" id="IPR027359">
    <property type="entry name" value="Volt_channel_dom_sf"/>
</dbReference>
<dbReference type="SUPFAM" id="SSF81324">
    <property type="entry name" value="Voltage-gated potassium channels"/>
    <property type="match status" value="1"/>
</dbReference>
<keyword evidence="8" id="KW-1185">Reference proteome</keyword>
<dbReference type="GO" id="GO:0034220">
    <property type="term" value="P:monoatomic ion transmembrane transport"/>
    <property type="evidence" value="ECO:0007669"/>
    <property type="project" value="UniProtKB-KW"/>
</dbReference>
<feature type="domain" description="Ion transport" evidence="6">
    <location>
        <begin position="88"/>
        <end position="406"/>
    </location>
</feature>
<proteinExistence type="predicted"/>
<evidence type="ECO:0000256" key="1">
    <source>
        <dbReference type="ARBA" id="ARBA00004141"/>
    </source>
</evidence>
<evidence type="ECO:0000256" key="4">
    <source>
        <dbReference type="ARBA" id="ARBA00023136"/>
    </source>
</evidence>
<sequence>MAPHIYMSELEQRQILQQRTLRGHHCRMSFYDVYLDLMEKNRQDKKYWNATVHGKDMQLVKVSCGFFREEIPLFERFRHRMLWVSEWSVFENFVVILIVCNALVMAHPVAYDEESQSRGVQNTYFVFEILVSGVFTIELICRIIAYGFFFGDAPNPCFLKEPANWIDMMVVIFTLSEPFAAEVISQQDLRTMRVLRIFRVFRLVKSITFLPRLRNIVHSLSISMYRLWVSWLAIIFTLLVISLAGTDLWGDVYWRRCRLAPEPYSSNGTLVWPVDPSQVRFCGGRYECVPTAQNATTYCGSPVSINSGPIAGYDPWPELFENPYADYGFTGPATSASPRLPDRYQTLWSGLLTTFQASPIRKQQTLVTWKMVVNIDGWVNLLNRFEDAKWPGLSIPFFVILMLFGGELCAASRCMSA</sequence>
<keyword evidence="3 5" id="KW-1133">Transmembrane helix</keyword>
<keyword evidence="7" id="KW-0406">Ion transport</keyword>
<dbReference type="Proteomes" id="UP001642464">
    <property type="component" value="Unassembled WGS sequence"/>
</dbReference>
<dbReference type="Pfam" id="PF00520">
    <property type="entry name" value="Ion_trans"/>
    <property type="match status" value="1"/>
</dbReference>
<dbReference type="EMBL" id="CAXAMM010038807">
    <property type="protein sequence ID" value="CAK9081140.1"/>
    <property type="molecule type" value="Genomic_DNA"/>
</dbReference>
<keyword evidence="7" id="KW-0407">Ion channel</keyword>
<feature type="transmembrane region" description="Helical" evidence="5">
    <location>
        <begin position="89"/>
        <end position="111"/>
    </location>
</feature>
<keyword evidence="4 5" id="KW-0472">Membrane</keyword>
<feature type="transmembrane region" description="Helical" evidence="5">
    <location>
        <begin position="123"/>
        <end position="145"/>
    </location>
</feature>
<comment type="caution">
    <text evidence="7">The sequence shown here is derived from an EMBL/GenBank/DDBJ whole genome shotgun (WGS) entry which is preliminary data.</text>
</comment>
<keyword evidence="2 5" id="KW-0812">Transmembrane</keyword>
<evidence type="ECO:0000256" key="3">
    <source>
        <dbReference type="ARBA" id="ARBA00022989"/>
    </source>
</evidence>
<accession>A0ABP0Q2B0</accession>
<evidence type="ECO:0000256" key="2">
    <source>
        <dbReference type="ARBA" id="ARBA00022692"/>
    </source>
</evidence>